<keyword evidence="6" id="KW-1185">Reference proteome</keyword>
<keyword evidence="2 3" id="KW-0732">Signal</keyword>
<comment type="similarity">
    <text evidence="1">Belongs to the bacterial solute-binding protein 3 family.</text>
</comment>
<dbReference type="PANTHER" id="PTHR35936:SF19">
    <property type="entry name" value="AMINO-ACID-BINDING PROTEIN YXEM-RELATED"/>
    <property type="match status" value="1"/>
</dbReference>
<comment type="caution">
    <text evidence="5">The sequence shown here is derived from an EMBL/GenBank/DDBJ whole genome shotgun (WGS) entry which is preliminary data.</text>
</comment>
<organism evidence="5 6">
    <name type="scientific">Pseudoalteromonas spongiae</name>
    <dbReference type="NCBI Taxonomy" id="298657"/>
    <lineage>
        <taxon>Bacteria</taxon>
        <taxon>Pseudomonadati</taxon>
        <taxon>Pseudomonadota</taxon>
        <taxon>Gammaproteobacteria</taxon>
        <taxon>Alteromonadales</taxon>
        <taxon>Pseudoalteromonadaceae</taxon>
        <taxon>Pseudoalteromonas</taxon>
    </lineage>
</organism>
<protein>
    <submittedName>
        <fullName evidence="5">Transporter substrate-binding domain-containing protein</fullName>
    </submittedName>
</protein>
<evidence type="ECO:0000259" key="4">
    <source>
        <dbReference type="SMART" id="SM00062"/>
    </source>
</evidence>
<dbReference type="InterPro" id="IPR001638">
    <property type="entry name" value="Solute-binding_3/MltF_N"/>
</dbReference>
<dbReference type="Proteomes" id="UP001382455">
    <property type="component" value="Unassembled WGS sequence"/>
</dbReference>
<evidence type="ECO:0000256" key="1">
    <source>
        <dbReference type="ARBA" id="ARBA00010333"/>
    </source>
</evidence>
<sequence length="264" mass="30327">MQKALWSLLLLVVCCQCYSAQTPPVECKTPLSLSITNDWYPYVKFSKFDSTTGVDVELLKKVLEQMGCELTVIRFPERRTLFELTIGNFDIGLGASKTPERERDFYFSKTYRLERNRFAYRQNDHSVMQSKSFKSIIKQRKLIGVNLAGWYGDELERAKQAYNGFVFSETTIKRLEMLVKNRVDIVIDDDVVLCSEISRQNHPQVVIHPLLLSQASIHFIFNKQSVSPTFMARFDTALTKVLANGELEALFSHYVSPSCAEQLI</sequence>
<dbReference type="PANTHER" id="PTHR35936">
    <property type="entry name" value="MEMBRANE-BOUND LYTIC MUREIN TRANSGLYCOSYLASE F"/>
    <property type="match status" value="1"/>
</dbReference>
<dbReference type="EMBL" id="JBAWKS010000002">
    <property type="protein sequence ID" value="MEI4552175.1"/>
    <property type="molecule type" value="Genomic_DNA"/>
</dbReference>
<accession>A0ABU8EZJ8</accession>
<feature type="chain" id="PRO_5046867094" evidence="3">
    <location>
        <begin position="20"/>
        <end position="264"/>
    </location>
</feature>
<dbReference type="RefSeq" id="WP_336437001.1">
    <property type="nucleotide sequence ID" value="NZ_JBAWKS010000002.1"/>
</dbReference>
<reference evidence="5 6" key="1">
    <citation type="submission" date="2023-12" db="EMBL/GenBank/DDBJ databases">
        <title>Friends and Foes: Symbiotic and Algicidal bacterial influence on Karenia brevis blooms.</title>
        <authorList>
            <person name="Fei C."/>
            <person name="Mohamed A.R."/>
            <person name="Booker A."/>
            <person name="Arshad M."/>
            <person name="Klass S."/>
            <person name="Ahn S."/>
            <person name="Gilbert P.M."/>
            <person name="Heil C.A."/>
            <person name="Martinez J.M."/>
            <person name="Amin S.A."/>
        </authorList>
    </citation>
    <scope>NUCLEOTIDE SEQUENCE [LARGE SCALE GENOMIC DNA]</scope>
    <source>
        <strain evidence="5 6">CE15</strain>
    </source>
</reference>
<feature type="signal peptide" evidence="3">
    <location>
        <begin position="1"/>
        <end position="19"/>
    </location>
</feature>
<dbReference type="Pfam" id="PF00497">
    <property type="entry name" value="SBP_bac_3"/>
    <property type="match status" value="1"/>
</dbReference>
<feature type="domain" description="Solute-binding protein family 3/N-terminal" evidence="4">
    <location>
        <begin position="30"/>
        <end position="258"/>
    </location>
</feature>
<evidence type="ECO:0000313" key="5">
    <source>
        <dbReference type="EMBL" id="MEI4552175.1"/>
    </source>
</evidence>
<dbReference type="Gene3D" id="3.40.190.10">
    <property type="entry name" value="Periplasmic binding protein-like II"/>
    <property type="match status" value="2"/>
</dbReference>
<evidence type="ECO:0000256" key="3">
    <source>
        <dbReference type="SAM" id="SignalP"/>
    </source>
</evidence>
<proteinExistence type="inferred from homology"/>
<dbReference type="SUPFAM" id="SSF53850">
    <property type="entry name" value="Periplasmic binding protein-like II"/>
    <property type="match status" value="1"/>
</dbReference>
<gene>
    <name evidence="5" type="ORF">WAE96_21025</name>
</gene>
<name>A0ABU8EZJ8_9GAMM</name>
<evidence type="ECO:0000256" key="2">
    <source>
        <dbReference type="ARBA" id="ARBA00022729"/>
    </source>
</evidence>
<dbReference type="SMART" id="SM00062">
    <property type="entry name" value="PBPb"/>
    <property type="match status" value="1"/>
</dbReference>
<evidence type="ECO:0000313" key="6">
    <source>
        <dbReference type="Proteomes" id="UP001382455"/>
    </source>
</evidence>